<reference evidence="1" key="1">
    <citation type="journal article" date="2012" name="PLoS ONE">
        <title>Gene sets for utilization of primary and secondary nutrition supplies in the distal gut of endangered iberian lynx.</title>
        <authorList>
            <person name="Alcaide M."/>
            <person name="Messina E."/>
            <person name="Richter M."/>
            <person name="Bargiela R."/>
            <person name="Peplies J."/>
            <person name="Huws S.A."/>
            <person name="Newbold C.J."/>
            <person name="Golyshin P.N."/>
            <person name="Simon M.A."/>
            <person name="Lopez G."/>
            <person name="Yakimov M.M."/>
            <person name="Ferrer M."/>
        </authorList>
    </citation>
    <scope>NUCLEOTIDE SEQUENCE</scope>
</reference>
<feature type="non-terminal residue" evidence="1">
    <location>
        <position position="1"/>
    </location>
</feature>
<comment type="caution">
    <text evidence="1">The sequence shown here is derived from an EMBL/GenBank/DDBJ whole genome shotgun (WGS) entry which is preliminary data.</text>
</comment>
<sequence length="30" mass="3407">EYPAIVYTLDAIDNLYADNGVYSSQKTIRL</sequence>
<evidence type="ECO:0000313" key="1">
    <source>
        <dbReference type="EMBL" id="EJX03667.1"/>
    </source>
</evidence>
<organism evidence="1">
    <name type="scientific">gut metagenome</name>
    <dbReference type="NCBI Taxonomy" id="749906"/>
    <lineage>
        <taxon>unclassified sequences</taxon>
        <taxon>metagenomes</taxon>
        <taxon>organismal metagenomes</taxon>
    </lineage>
</organism>
<dbReference type="AlphaFoldDB" id="J9G8V8"/>
<proteinExistence type="predicted"/>
<dbReference type="EMBL" id="AMCI01002086">
    <property type="protein sequence ID" value="EJX03667.1"/>
    <property type="molecule type" value="Genomic_DNA"/>
</dbReference>
<protein>
    <submittedName>
        <fullName evidence="1">Uncharacterized protein</fullName>
    </submittedName>
</protein>
<gene>
    <name evidence="1" type="ORF">EVA_08225</name>
</gene>
<accession>J9G8V8</accession>
<name>J9G8V8_9ZZZZ</name>